<evidence type="ECO:0000313" key="22">
    <source>
        <dbReference type="Proteomes" id="UP000232883"/>
    </source>
</evidence>
<evidence type="ECO:0000256" key="11">
    <source>
        <dbReference type="ARBA" id="ARBA00022989"/>
    </source>
</evidence>
<gene>
    <name evidence="21" type="ORF">CWM47_36420</name>
</gene>
<proteinExistence type="predicted"/>
<keyword evidence="5 15" id="KW-0597">Phosphoprotein</keyword>
<feature type="domain" description="Response regulatory" evidence="17">
    <location>
        <begin position="1058"/>
        <end position="1176"/>
    </location>
</feature>
<dbReference type="PROSITE" id="PS50113">
    <property type="entry name" value="PAC"/>
    <property type="match status" value="1"/>
</dbReference>
<evidence type="ECO:0000259" key="19">
    <source>
        <dbReference type="PROSITE" id="PS50113"/>
    </source>
</evidence>
<dbReference type="Gene3D" id="1.20.120.160">
    <property type="entry name" value="HPT domain"/>
    <property type="match status" value="1"/>
</dbReference>
<dbReference type="Gene3D" id="3.30.565.10">
    <property type="entry name" value="Histidine kinase-like ATPase, C-terminal domain"/>
    <property type="match status" value="1"/>
</dbReference>
<dbReference type="SMART" id="SM00065">
    <property type="entry name" value="GAF"/>
    <property type="match status" value="1"/>
</dbReference>
<dbReference type="Pfam" id="PF08447">
    <property type="entry name" value="PAS_3"/>
    <property type="match status" value="2"/>
</dbReference>
<evidence type="ECO:0000259" key="17">
    <source>
        <dbReference type="PROSITE" id="PS50110"/>
    </source>
</evidence>
<dbReference type="OrthoDB" id="9811889at2"/>
<feature type="domain" description="HPt" evidence="20">
    <location>
        <begin position="1207"/>
        <end position="1306"/>
    </location>
</feature>
<sequence length="1306" mass="146793">MSVTPHELNRLEALRRYQILDTVPDEAFDRLTQLASLICQTPISLVSLVDEHQLWCKSTLGIELDQISRDIAFCQHTILDSTLFEVEDTTQDSRFKLNPLVTSAPHVRFYAGYPLTDPDGYALGTLCVLDHTPRKLTQSQQKALQLLGEIATSLIVDHRQKQELTYFENLFTLSNDLIFVAGVDGYLKKLNPAFSQLLGWDEDYLLTTPFLHLVHPDDRLGAEEAINQLATGNLATQFSYRFRTKEGHYRCLQWVATPESATGYLFAIARDVTVQKQRERQLYQSENKFRSFFENSQGLMCIHDLEGKLLTVNTAGAQALGYQPDELIGQPLKSIIPPSQHTAFDGYLQVIQQKGKANGLLHTYHKDGSLQIWLFANVLERELNGDAYVIGNAIDITRRHQLEVDLTWTKKMLEQTNEVARIGTWEVDVNQQTVYWSAVTKAIHEVPAEFDPTFDEAISFFKGENQQRILQAVDQALHQGESYDLELPITTAKGNEIWIRVVGTAEFDSGICQRLYGIFQDIDDKKRAGQALLNEKLRLTAFVEHAPAAVAMVDRSATYLAVSNRWMEDYGLSGSVIGLSHYEVFPNQSENWRAIFERCSNGAVEKREEQTWRPQGWHQDQYLSWEVRPWYQFDGSMGGIMMFTQDITQACQQRDELQKAKQLAEQASRVKSEFLANMSHEIRTPLNGVIGFTDLLLKTSLNETQHQYLSIVDQSANALLSIINDILDFSKIEAGKLELAIDRVDVYDIASQAADIITYQAQNKGLEMLLNLSADLPRFIYIDSVRLKQILVNLLGNAVKFTQQGEIELAIKPLTDPTQDYVSFRFEVRDTGIGIKAQMQDRIFDAFAQEDASTTKKYGGTGLGLTISNKLLGLMGSRLELVSKPEEGSCFFFDVRLKTEIGDPINWQAMSLIKKVLLVDDNENNRLILRQMFLLKQISVDEASNGFEALQLLGQQKQYDVILMDYHMPYMDGIETIEKIRANFPAAMEKPVIILLHSSSDDERLIKASERLAIHQRIVKPVKMTELFQALSRLGRQEEISAPIPIRQPRPIDTARVKILLVEDNPVNQLLAKTIVSRLVPNAQIGEAINGQEALAMYQQDKPDLILMDIQMPVMNGYEAAHRIREMETGSHTPIIALTAGTVKGEREKCLAAGMDDFITKPIVEASLVPLFQKWLASLPIPPRDEQTLALGDHVNFDVLKTMAGQDVDLVNQLMEVAASELKSSLSGLLQQAEAMNTDGLKATGHKLRGTALSAGMPSLAQLAATLEQLEMTEAESLGDLVNAIQSEIVIILSFLSEALKTNLRA</sequence>
<dbReference type="SUPFAM" id="SSF55785">
    <property type="entry name" value="PYP-like sensor domain (PAS domain)"/>
    <property type="match status" value="4"/>
</dbReference>
<protein>
    <recommendedName>
        <fullName evidence="3">histidine kinase</fullName>
        <ecNumber evidence="3">2.7.13.3</ecNumber>
    </recommendedName>
</protein>
<dbReference type="Pfam" id="PF00072">
    <property type="entry name" value="Response_reg"/>
    <property type="match status" value="2"/>
</dbReference>
<dbReference type="InterPro" id="IPR036641">
    <property type="entry name" value="HPT_dom_sf"/>
</dbReference>
<keyword evidence="7" id="KW-0812">Transmembrane</keyword>
<organism evidence="21 22">
    <name type="scientific">Spirosoma pollinicola</name>
    <dbReference type="NCBI Taxonomy" id="2057025"/>
    <lineage>
        <taxon>Bacteria</taxon>
        <taxon>Pseudomonadati</taxon>
        <taxon>Bacteroidota</taxon>
        <taxon>Cytophagia</taxon>
        <taxon>Cytophagales</taxon>
        <taxon>Cytophagaceae</taxon>
        <taxon>Spirosoma</taxon>
    </lineage>
</organism>
<dbReference type="InterPro" id="IPR000014">
    <property type="entry name" value="PAS"/>
</dbReference>
<dbReference type="PROSITE" id="PS50894">
    <property type="entry name" value="HPT"/>
    <property type="match status" value="1"/>
</dbReference>
<dbReference type="NCBIfam" id="TIGR00229">
    <property type="entry name" value="sensory_box"/>
    <property type="match status" value="3"/>
</dbReference>
<dbReference type="CDD" id="cd16922">
    <property type="entry name" value="HATPase_EvgS-ArcB-TorS-like"/>
    <property type="match status" value="1"/>
</dbReference>
<feature type="modified residue" description="4-aspartylphosphate" evidence="15">
    <location>
        <position position="965"/>
    </location>
</feature>
<dbReference type="SMART" id="SM00448">
    <property type="entry name" value="REC"/>
    <property type="match status" value="2"/>
</dbReference>
<dbReference type="InterPro" id="IPR008207">
    <property type="entry name" value="Sig_transdc_His_kin_Hpt_dom"/>
</dbReference>
<comment type="catalytic activity">
    <reaction evidence="1">
        <text>ATP + protein L-histidine = ADP + protein N-phospho-L-histidine.</text>
        <dbReference type="EC" id="2.7.13.3"/>
    </reaction>
</comment>
<dbReference type="SUPFAM" id="SSF47384">
    <property type="entry name" value="Homodimeric domain of signal transducing histidine kinase"/>
    <property type="match status" value="1"/>
</dbReference>
<dbReference type="SMART" id="SM00387">
    <property type="entry name" value="HATPase_c"/>
    <property type="match status" value="1"/>
</dbReference>
<dbReference type="Proteomes" id="UP000232883">
    <property type="component" value="Chromosome"/>
</dbReference>
<dbReference type="SMART" id="SM00086">
    <property type="entry name" value="PAC"/>
    <property type="match status" value="3"/>
</dbReference>
<dbReference type="Gene3D" id="3.30.450.20">
    <property type="entry name" value="PAS domain"/>
    <property type="match status" value="4"/>
</dbReference>
<dbReference type="GO" id="GO:0005524">
    <property type="term" value="F:ATP binding"/>
    <property type="evidence" value="ECO:0007669"/>
    <property type="project" value="UniProtKB-KW"/>
</dbReference>
<dbReference type="InterPro" id="IPR011006">
    <property type="entry name" value="CheY-like_superfamily"/>
</dbReference>
<dbReference type="InterPro" id="IPR004358">
    <property type="entry name" value="Sig_transdc_His_kin-like_C"/>
</dbReference>
<dbReference type="GO" id="GO:0005886">
    <property type="term" value="C:plasma membrane"/>
    <property type="evidence" value="ECO:0007669"/>
    <property type="project" value="UniProtKB-SubCell"/>
</dbReference>
<evidence type="ECO:0000256" key="4">
    <source>
        <dbReference type="ARBA" id="ARBA00022475"/>
    </source>
</evidence>
<dbReference type="PANTHER" id="PTHR45339">
    <property type="entry name" value="HYBRID SIGNAL TRANSDUCTION HISTIDINE KINASE J"/>
    <property type="match status" value="1"/>
</dbReference>
<dbReference type="EC" id="2.7.13.3" evidence="3"/>
<keyword evidence="6" id="KW-0808">Transferase</keyword>
<dbReference type="InterPro" id="IPR036890">
    <property type="entry name" value="HATPase_C_sf"/>
</dbReference>
<comment type="subcellular location">
    <subcellularLocation>
        <location evidence="2">Cell membrane</location>
        <topology evidence="2">Multi-pass membrane protein</topology>
    </subcellularLocation>
</comment>
<dbReference type="SUPFAM" id="SSF55781">
    <property type="entry name" value="GAF domain-like"/>
    <property type="match status" value="1"/>
</dbReference>
<dbReference type="SUPFAM" id="SSF55874">
    <property type="entry name" value="ATPase domain of HSP90 chaperone/DNA topoisomerase II/histidine kinase"/>
    <property type="match status" value="1"/>
</dbReference>
<dbReference type="InterPro" id="IPR035965">
    <property type="entry name" value="PAS-like_dom_sf"/>
</dbReference>
<dbReference type="InterPro" id="IPR003661">
    <property type="entry name" value="HisK_dim/P_dom"/>
</dbReference>
<dbReference type="Pfam" id="PF01590">
    <property type="entry name" value="GAF"/>
    <property type="match status" value="1"/>
</dbReference>
<dbReference type="SUPFAM" id="SSF52172">
    <property type="entry name" value="CheY-like"/>
    <property type="match status" value="2"/>
</dbReference>
<dbReference type="InterPro" id="IPR036097">
    <property type="entry name" value="HisK_dim/P_sf"/>
</dbReference>
<dbReference type="Gene3D" id="3.30.450.40">
    <property type="match status" value="1"/>
</dbReference>
<evidence type="ECO:0000256" key="6">
    <source>
        <dbReference type="ARBA" id="ARBA00022679"/>
    </source>
</evidence>
<dbReference type="GO" id="GO:0000155">
    <property type="term" value="F:phosphorelay sensor kinase activity"/>
    <property type="evidence" value="ECO:0007669"/>
    <property type="project" value="InterPro"/>
</dbReference>
<feature type="domain" description="PAC" evidence="19">
    <location>
        <begin position="483"/>
        <end position="534"/>
    </location>
</feature>
<dbReference type="InterPro" id="IPR005467">
    <property type="entry name" value="His_kinase_dom"/>
</dbReference>
<evidence type="ECO:0000256" key="2">
    <source>
        <dbReference type="ARBA" id="ARBA00004651"/>
    </source>
</evidence>
<name>A0A2K8ZCK9_9BACT</name>
<dbReference type="Pfam" id="PF00512">
    <property type="entry name" value="HisKA"/>
    <property type="match status" value="1"/>
</dbReference>
<feature type="domain" description="Histidine kinase" evidence="16">
    <location>
        <begin position="677"/>
        <end position="899"/>
    </location>
</feature>
<dbReference type="Pfam" id="PF02518">
    <property type="entry name" value="HATPase_c"/>
    <property type="match status" value="1"/>
</dbReference>
<dbReference type="Gene3D" id="3.40.50.2300">
    <property type="match status" value="2"/>
</dbReference>
<dbReference type="EMBL" id="CP025096">
    <property type="protein sequence ID" value="AUD07617.1"/>
    <property type="molecule type" value="Genomic_DNA"/>
</dbReference>
<dbReference type="InterPro" id="IPR003018">
    <property type="entry name" value="GAF"/>
</dbReference>
<evidence type="ECO:0000256" key="13">
    <source>
        <dbReference type="ARBA" id="ARBA00023136"/>
    </source>
</evidence>
<evidence type="ECO:0000256" key="10">
    <source>
        <dbReference type="ARBA" id="ARBA00022840"/>
    </source>
</evidence>
<evidence type="ECO:0000313" key="21">
    <source>
        <dbReference type="EMBL" id="AUD07617.1"/>
    </source>
</evidence>
<evidence type="ECO:0000259" key="16">
    <source>
        <dbReference type="PROSITE" id="PS50109"/>
    </source>
</evidence>
<keyword evidence="22" id="KW-1185">Reference proteome</keyword>
<dbReference type="KEGG" id="spir:CWM47_36420"/>
<evidence type="ECO:0000256" key="15">
    <source>
        <dbReference type="PROSITE-ProRule" id="PRU00169"/>
    </source>
</evidence>
<feature type="modified residue" description="Phosphohistidine" evidence="14">
    <location>
        <position position="1246"/>
    </location>
</feature>
<evidence type="ECO:0000256" key="8">
    <source>
        <dbReference type="ARBA" id="ARBA00022741"/>
    </source>
</evidence>
<dbReference type="InterPro" id="IPR013656">
    <property type="entry name" value="PAS_4"/>
</dbReference>
<evidence type="ECO:0000256" key="7">
    <source>
        <dbReference type="ARBA" id="ARBA00022692"/>
    </source>
</evidence>
<evidence type="ECO:0000256" key="12">
    <source>
        <dbReference type="ARBA" id="ARBA00023012"/>
    </source>
</evidence>
<reference evidence="21 22" key="1">
    <citation type="submission" date="2017-11" db="EMBL/GenBank/DDBJ databases">
        <title>Taxonomic description and genome sequences of Spirosoma HA7 sp. nov., isolated from pollen microhabitat of Corylus avellana.</title>
        <authorList>
            <person name="Ambika Manirajan B."/>
            <person name="Suarez C."/>
            <person name="Ratering S."/>
            <person name="Geissler-Plaum R."/>
            <person name="Cardinale M."/>
            <person name="Sylvia S."/>
        </authorList>
    </citation>
    <scope>NUCLEOTIDE SEQUENCE [LARGE SCALE GENOMIC DNA]</scope>
    <source>
        <strain evidence="21 22">HA7</strain>
    </source>
</reference>
<keyword evidence="11" id="KW-1133">Transmembrane helix</keyword>
<feature type="domain" description="Response regulatory" evidence="17">
    <location>
        <begin position="915"/>
        <end position="1035"/>
    </location>
</feature>
<evidence type="ECO:0000256" key="3">
    <source>
        <dbReference type="ARBA" id="ARBA00012438"/>
    </source>
</evidence>
<feature type="domain" description="PAS" evidence="18">
    <location>
        <begin position="285"/>
        <end position="355"/>
    </location>
</feature>
<keyword evidence="10" id="KW-0067">ATP-binding</keyword>
<dbReference type="CDD" id="cd17546">
    <property type="entry name" value="REC_hyHK_CKI1_RcsC-like"/>
    <property type="match status" value="2"/>
</dbReference>
<evidence type="ECO:0000256" key="5">
    <source>
        <dbReference type="ARBA" id="ARBA00022553"/>
    </source>
</evidence>
<keyword evidence="9 21" id="KW-0418">Kinase</keyword>
<dbReference type="CDD" id="cd00082">
    <property type="entry name" value="HisKA"/>
    <property type="match status" value="1"/>
</dbReference>
<dbReference type="InterPro" id="IPR029016">
    <property type="entry name" value="GAF-like_dom_sf"/>
</dbReference>
<dbReference type="InterPro" id="IPR001610">
    <property type="entry name" value="PAC"/>
</dbReference>
<dbReference type="Pfam" id="PF08448">
    <property type="entry name" value="PAS_4"/>
    <property type="match status" value="2"/>
</dbReference>
<dbReference type="InterPro" id="IPR001789">
    <property type="entry name" value="Sig_transdc_resp-reg_receiver"/>
</dbReference>
<dbReference type="SMART" id="SM00091">
    <property type="entry name" value="PAS"/>
    <property type="match status" value="2"/>
</dbReference>
<evidence type="ECO:0000256" key="1">
    <source>
        <dbReference type="ARBA" id="ARBA00000085"/>
    </source>
</evidence>
<evidence type="ECO:0000256" key="9">
    <source>
        <dbReference type="ARBA" id="ARBA00022777"/>
    </source>
</evidence>
<dbReference type="Gene3D" id="1.10.287.130">
    <property type="match status" value="1"/>
</dbReference>
<dbReference type="InterPro" id="IPR000700">
    <property type="entry name" value="PAS-assoc_C"/>
</dbReference>
<keyword evidence="13" id="KW-0472">Membrane</keyword>
<evidence type="ECO:0000259" key="20">
    <source>
        <dbReference type="PROSITE" id="PS50894"/>
    </source>
</evidence>
<dbReference type="PROSITE" id="PS50112">
    <property type="entry name" value="PAS"/>
    <property type="match status" value="2"/>
</dbReference>
<keyword evidence="8" id="KW-0547">Nucleotide-binding</keyword>
<feature type="domain" description="PAS" evidence="18">
    <location>
        <begin position="163"/>
        <end position="233"/>
    </location>
</feature>
<dbReference type="CDD" id="cd00130">
    <property type="entry name" value="PAS"/>
    <property type="match status" value="2"/>
</dbReference>
<dbReference type="FunFam" id="1.10.287.130:FF:000003">
    <property type="entry name" value="Histidine kinase"/>
    <property type="match status" value="1"/>
</dbReference>
<accession>A0A2K8ZCK9</accession>
<dbReference type="SUPFAM" id="SSF47226">
    <property type="entry name" value="Histidine-containing phosphotransfer domain, HPT domain"/>
    <property type="match status" value="1"/>
</dbReference>
<dbReference type="InterPro" id="IPR003594">
    <property type="entry name" value="HATPase_dom"/>
</dbReference>
<dbReference type="PRINTS" id="PR00344">
    <property type="entry name" value="BCTRLSENSOR"/>
</dbReference>
<evidence type="ECO:0000259" key="18">
    <source>
        <dbReference type="PROSITE" id="PS50112"/>
    </source>
</evidence>
<dbReference type="SMART" id="SM00388">
    <property type="entry name" value="HisKA"/>
    <property type="match status" value="1"/>
</dbReference>
<dbReference type="PROSITE" id="PS50110">
    <property type="entry name" value="RESPONSE_REGULATORY"/>
    <property type="match status" value="2"/>
</dbReference>
<dbReference type="PROSITE" id="PS50109">
    <property type="entry name" value="HIS_KIN"/>
    <property type="match status" value="1"/>
</dbReference>
<dbReference type="InterPro" id="IPR013655">
    <property type="entry name" value="PAS_fold_3"/>
</dbReference>
<dbReference type="PANTHER" id="PTHR45339:SF1">
    <property type="entry name" value="HYBRID SIGNAL TRANSDUCTION HISTIDINE KINASE J"/>
    <property type="match status" value="1"/>
</dbReference>
<feature type="modified residue" description="4-aspartylphosphate" evidence="15">
    <location>
        <position position="1109"/>
    </location>
</feature>
<evidence type="ECO:0000256" key="14">
    <source>
        <dbReference type="PROSITE-ProRule" id="PRU00110"/>
    </source>
</evidence>
<dbReference type="Pfam" id="PF01627">
    <property type="entry name" value="Hpt"/>
    <property type="match status" value="1"/>
</dbReference>
<keyword evidence="12" id="KW-0902">Two-component regulatory system</keyword>
<keyword evidence="4" id="KW-1003">Cell membrane</keyword>
<dbReference type="FunFam" id="3.30.565.10:FF:000010">
    <property type="entry name" value="Sensor histidine kinase RcsC"/>
    <property type="match status" value="1"/>
</dbReference>